<proteinExistence type="predicted"/>
<name>A0ACC2ASM4_DIPCM</name>
<evidence type="ECO:0000313" key="1">
    <source>
        <dbReference type="EMBL" id="KAJ7520486.1"/>
    </source>
</evidence>
<sequence>MFLHCIVFTSSNFFFSCQASGQTFDCFSNSVSRRATGQTFHRYQCVLGLEPLIQWMTSDFYPAKMMQIGAIEVSQKQIHFDKTSRSSGMLCWRMHLSCMLLMEL</sequence>
<organism evidence="1 2">
    <name type="scientific">Diphasiastrum complanatum</name>
    <name type="common">Issler's clubmoss</name>
    <name type="synonym">Lycopodium complanatum</name>
    <dbReference type="NCBI Taxonomy" id="34168"/>
    <lineage>
        <taxon>Eukaryota</taxon>
        <taxon>Viridiplantae</taxon>
        <taxon>Streptophyta</taxon>
        <taxon>Embryophyta</taxon>
        <taxon>Tracheophyta</taxon>
        <taxon>Lycopodiopsida</taxon>
        <taxon>Lycopodiales</taxon>
        <taxon>Lycopodiaceae</taxon>
        <taxon>Lycopodioideae</taxon>
        <taxon>Diphasiastrum</taxon>
    </lineage>
</organism>
<dbReference type="Proteomes" id="UP001162992">
    <property type="component" value="Chromosome 19"/>
</dbReference>
<dbReference type="EMBL" id="CM055110">
    <property type="protein sequence ID" value="KAJ7520486.1"/>
    <property type="molecule type" value="Genomic_DNA"/>
</dbReference>
<evidence type="ECO:0000313" key="2">
    <source>
        <dbReference type="Proteomes" id="UP001162992"/>
    </source>
</evidence>
<accession>A0ACC2ASM4</accession>
<reference evidence="2" key="1">
    <citation type="journal article" date="2024" name="Proc. Natl. Acad. Sci. U.S.A.">
        <title>Extraordinary preservation of gene collinearity over three hundred million years revealed in homosporous lycophytes.</title>
        <authorList>
            <person name="Li C."/>
            <person name="Wickell D."/>
            <person name="Kuo L.Y."/>
            <person name="Chen X."/>
            <person name="Nie B."/>
            <person name="Liao X."/>
            <person name="Peng D."/>
            <person name="Ji J."/>
            <person name="Jenkins J."/>
            <person name="Williams M."/>
            <person name="Shu S."/>
            <person name="Plott C."/>
            <person name="Barry K."/>
            <person name="Rajasekar S."/>
            <person name="Grimwood J."/>
            <person name="Han X."/>
            <person name="Sun S."/>
            <person name="Hou Z."/>
            <person name="He W."/>
            <person name="Dai G."/>
            <person name="Sun C."/>
            <person name="Schmutz J."/>
            <person name="Leebens-Mack J.H."/>
            <person name="Li F.W."/>
            <person name="Wang L."/>
        </authorList>
    </citation>
    <scope>NUCLEOTIDE SEQUENCE [LARGE SCALE GENOMIC DNA]</scope>
    <source>
        <strain evidence="2">cv. PW_Plant_1</strain>
    </source>
</reference>
<keyword evidence="2" id="KW-1185">Reference proteome</keyword>
<gene>
    <name evidence="1" type="ORF">O6H91_19G008100</name>
</gene>
<protein>
    <submittedName>
        <fullName evidence="1">Uncharacterized protein</fullName>
    </submittedName>
</protein>
<comment type="caution">
    <text evidence="1">The sequence shown here is derived from an EMBL/GenBank/DDBJ whole genome shotgun (WGS) entry which is preliminary data.</text>
</comment>